<dbReference type="Gene3D" id="3.40.50.1820">
    <property type="entry name" value="alpha/beta hydrolase"/>
    <property type="match status" value="1"/>
</dbReference>
<dbReference type="AlphaFoldDB" id="W1N5V4"/>
<accession>W1N5V4</accession>
<protein>
    <recommendedName>
        <fullName evidence="1">AB hydrolase-1 domain-containing protein</fullName>
    </recommendedName>
</protein>
<dbReference type="Proteomes" id="UP000019113">
    <property type="component" value="Unassembled WGS sequence"/>
</dbReference>
<feature type="domain" description="AB hydrolase-1" evidence="1">
    <location>
        <begin position="12"/>
        <end position="228"/>
    </location>
</feature>
<keyword evidence="3" id="KW-1185">Reference proteome</keyword>
<gene>
    <name evidence="2" type="ORF">BJB45_20075</name>
</gene>
<dbReference type="PATRIC" id="fig|1178482.3.peg.2468"/>
<sequence length="239" mass="26007">MARLNPPRRLPLLMLPGMMCDARMFGPQMAALSAGRSLMVPDLGGEESIAALASKVLDEAPPRFALAGLSMGGIVAMEILAQQPERVAGMALMNTNPRAELPEVRAGRGPQIEAARQGQMLGLMEEHMFPLYSVGDNSAISDIARDMANSLGAEVFIRQSLALRDREDRCDVLQQSHIPTLILGGHNDQLCPPERHEFMASLMPHAKLVMLAETAHLSTLERPVETSAALNEWLDTLHD</sequence>
<name>W1N5V4_9GAMM</name>
<evidence type="ECO:0000259" key="1">
    <source>
        <dbReference type="Pfam" id="PF12697"/>
    </source>
</evidence>
<dbReference type="InterPro" id="IPR029058">
    <property type="entry name" value="AB_hydrolase_fold"/>
</dbReference>
<organism evidence="2 3">
    <name type="scientific">Halomonas huangheensis</name>
    <dbReference type="NCBI Taxonomy" id="1178482"/>
    <lineage>
        <taxon>Bacteria</taxon>
        <taxon>Pseudomonadati</taxon>
        <taxon>Pseudomonadota</taxon>
        <taxon>Gammaproteobacteria</taxon>
        <taxon>Oceanospirillales</taxon>
        <taxon>Halomonadaceae</taxon>
        <taxon>Halomonas</taxon>
    </lineage>
</organism>
<dbReference type="PRINTS" id="PR00111">
    <property type="entry name" value="ABHYDROLASE"/>
</dbReference>
<proteinExistence type="predicted"/>
<dbReference type="PANTHER" id="PTHR43194:SF2">
    <property type="entry name" value="PEROXISOMAL MEMBRANE PROTEIN LPX1"/>
    <property type="match status" value="1"/>
</dbReference>
<dbReference type="STRING" id="1178482.AR456_20235"/>
<dbReference type="eggNOG" id="COG2267">
    <property type="taxonomic scope" value="Bacteria"/>
</dbReference>
<dbReference type="PANTHER" id="PTHR43194">
    <property type="entry name" value="HYDROLASE ALPHA/BETA FOLD FAMILY"/>
    <property type="match status" value="1"/>
</dbReference>
<comment type="caution">
    <text evidence="2">The sequence shown here is derived from an EMBL/GenBank/DDBJ whole genome shotgun (WGS) entry which is preliminary data.</text>
</comment>
<reference evidence="2 3" key="1">
    <citation type="submission" date="2013-08" db="EMBL/GenBank/DDBJ databases">
        <title>draft genome of Halomonas huanghegensis, strain BJGMM-B45T.</title>
        <authorList>
            <person name="Miao C."/>
            <person name="Wan Y."/>
            <person name="Jin W."/>
        </authorList>
    </citation>
    <scope>NUCLEOTIDE SEQUENCE [LARGE SCALE GENOMIC DNA]</scope>
    <source>
        <strain evidence="2 3">BJGMM-B45</strain>
    </source>
</reference>
<dbReference type="EMBL" id="AVBC01000035">
    <property type="protein sequence ID" value="ERL50898.1"/>
    <property type="molecule type" value="Genomic_DNA"/>
</dbReference>
<dbReference type="RefSeq" id="WP_021819422.1">
    <property type="nucleotide sequence ID" value="NZ_AVBC01000035.1"/>
</dbReference>
<evidence type="ECO:0000313" key="2">
    <source>
        <dbReference type="EMBL" id="ERL50898.1"/>
    </source>
</evidence>
<dbReference type="Pfam" id="PF12697">
    <property type="entry name" value="Abhydrolase_6"/>
    <property type="match status" value="1"/>
</dbReference>
<dbReference type="InterPro" id="IPR050228">
    <property type="entry name" value="Carboxylesterase_BioH"/>
</dbReference>
<evidence type="ECO:0000313" key="3">
    <source>
        <dbReference type="Proteomes" id="UP000019113"/>
    </source>
</evidence>
<dbReference type="SUPFAM" id="SSF53474">
    <property type="entry name" value="alpha/beta-Hydrolases"/>
    <property type="match status" value="1"/>
</dbReference>
<dbReference type="InterPro" id="IPR000073">
    <property type="entry name" value="AB_hydrolase_1"/>
</dbReference>